<evidence type="ECO:0000313" key="8">
    <source>
        <dbReference type="EMBL" id="PNZ50882.1"/>
    </source>
</evidence>
<dbReference type="Proteomes" id="UP000044616">
    <property type="component" value="Unassembled WGS sequence"/>
</dbReference>
<accession>A0A2K4ALC2</accession>
<dbReference type="GeneID" id="98346978"/>
<evidence type="ECO:0000313" key="6">
    <source>
        <dbReference type="EMBL" id="CDR28507.1"/>
    </source>
</evidence>
<dbReference type="Gene3D" id="3.20.20.140">
    <property type="entry name" value="Metal-dependent hydrolases"/>
    <property type="match status" value="1"/>
</dbReference>
<protein>
    <recommendedName>
        <fullName evidence="5">Tyrosine-protein phosphatase</fullName>
        <ecNumber evidence="5">3.1.3.48</ecNumber>
    </recommendedName>
</protein>
<evidence type="ECO:0000256" key="2">
    <source>
        <dbReference type="ARBA" id="ARBA00022801"/>
    </source>
</evidence>
<dbReference type="GO" id="GO:0004725">
    <property type="term" value="F:protein tyrosine phosphatase activity"/>
    <property type="evidence" value="ECO:0007669"/>
    <property type="project" value="UniProtKB-UniRule"/>
</dbReference>
<dbReference type="Pfam" id="PF19567">
    <property type="entry name" value="CpsB_CapC"/>
    <property type="match status" value="1"/>
</dbReference>
<comment type="similarity">
    <text evidence="1 5">Belongs to the metallo-dependent hydrolases superfamily. CpsB/CapC family.</text>
</comment>
<dbReference type="InterPro" id="IPR016195">
    <property type="entry name" value="Pol/histidinol_Pase-like"/>
</dbReference>
<evidence type="ECO:0000256" key="3">
    <source>
        <dbReference type="ARBA" id="ARBA00022912"/>
    </source>
</evidence>
<evidence type="ECO:0000256" key="5">
    <source>
        <dbReference type="PIRNR" id="PIRNR016557"/>
    </source>
</evidence>
<dbReference type="EMBL" id="CCEH01000013">
    <property type="protein sequence ID" value="CDR28507.1"/>
    <property type="molecule type" value="Genomic_DNA"/>
</dbReference>
<gene>
    <name evidence="6" type="primary">capC</name>
    <name evidence="8" type="ORF">CD116_02360</name>
    <name evidence="6" type="ORF">ERS140147_01642</name>
    <name evidence="7" type="ORF">ILQ21_03310</name>
</gene>
<dbReference type="EMBL" id="JADAMT010000003">
    <property type="protein sequence ID" value="MBE2128100.1"/>
    <property type="molecule type" value="Genomic_DNA"/>
</dbReference>
<dbReference type="PIRSF" id="PIRSF016557">
    <property type="entry name" value="Caps_synth_CpsB"/>
    <property type="match status" value="1"/>
</dbReference>
<proteinExistence type="inferred from homology"/>
<name>A0A2K4ALC2_9STAP</name>
<dbReference type="SUPFAM" id="SSF89550">
    <property type="entry name" value="PHP domain-like"/>
    <property type="match status" value="1"/>
</dbReference>
<dbReference type="Proteomes" id="UP000236395">
    <property type="component" value="Unassembled WGS sequence"/>
</dbReference>
<dbReference type="AlphaFoldDB" id="A0A2K4ALC2"/>
<reference evidence="6 9" key="1">
    <citation type="submission" date="2014-05" db="EMBL/GenBank/DDBJ databases">
        <authorList>
            <person name="Aslett A.Martin."/>
            <person name="De Silva Nishadi"/>
        </authorList>
    </citation>
    <scope>NUCLEOTIDE SEQUENCE [LARGE SCALE GENOMIC DNA]</scope>
</reference>
<evidence type="ECO:0000313" key="7">
    <source>
        <dbReference type="EMBL" id="MBE2128100.1"/>
    </source>
</evidence>
<reference evidence="7 11" key="3">
    <citation type="submission" date="2020-10" db="EMBL/GenBank/DDBJ databases">
        <title>Phenotypic and genomic profiling of Staphylococcus argenteus in Canada and the United States and recommendations for clinical result reporting.</title>
        <authorList>
            <person name="Eshaghi A."/>
            <person name="Bommersbach C."/>
            <person name="Zitterman S."/>
            <person name="Burnham C.-A.D."/>
            <person name="Patel R."/>
            <person name="Schuetz A.N."/>
            <person name="Patel S.N."/>
            <person name="Kus J.V."/>
        </authorList>
    </citation>
    <scope>NUCLEOTIDE SEQUENCE [LARGE SCALE GENOMIC DNA]</scope>
    <source>
        <strain evidence="7 11">DSM 28300</strain>
    </source>
</reference>
<dbReference type="EC" id="3.1.3.48" evidence="5"/>
<keyword evidence="2 5" id="KW-0378">Hydrolase</keyword>
<sequence length="256" mass="29092">MIDIHNHILVDIDDGPKTIEKSIALLKQAKDEGVTSIVATPHHLHPRYENSFQHVLVKLAELRTHPEIQALDIKLFPGQEIRITDSILQGLDNGSIQGINRSKYLLIEFPTGEVPHYTKQLFFEIQSRGYIPIIAHPERNRSIAKNPEVLYELVANGALSQLTSSSLVGGFGKNIQKLSLQFIECNLAHFVASDAHSCDQRPFLMQELFHNYKLKKYLNDIEALLRNASSVINDNFVYLDRPTKPGKVKSFLKWFN</sequence>
<dbReference type="GO" id="GO:0030145">
    <property type="term" value="F:manganese ion binding"/>
    <property type="evidence" value="ECO:0007669"/>
    <property type="project" value="UniProtKB-UniRule"/>
</dbReference>
<dbReference type="EMBL" id="PPQS01000011">
    <property type="protein sequence ID" value="PNZ50882.1"/>
    <property type="molecule type" value="Genomic_DNA"/>
</dbReference>
<evidence type="ECO:0000313" key="11">
    <source>
        <dbReference type="Proteomes" id="UP000596960"/>
    </source>
</evidence>
<reference evidence="8 10" key="2">
    <citation type="submission" date="2017-08" db="EMBL/GenBank/DDBJ databases">
        <title>Draft genome sequences of 64 type strains of genus Staph aureus.</title>
        <authorList>
            <person name="Cole K."/>
            <person name="Golubchik T."/>
            <person name="Russell J."/>
            <person name="Foster D."/>
            <person name="Llewelyn M."/>
            <person name="Wilson D."/>
            <person name="Crook D."/>
            <person name="Paul J."/>
        </authorList>
    </citation>
    <scope>NUCLEOTIDE SEQUENCE [LARGE SCALE GENOMIC DNA]</scope>
    <source>
        <strain evidence="8 10">DSM 28300</strain>
    </source>
</reference>
<accession>A0A077USP4</accession>
<keyword evidence="11" id="KW-1185">Reference proteome</keyword>
<evidence type="ECO:0000313" key="9">
    <source>
        <dbReference type="Proteomes" id="UP000044616"/>
    </source>
</evidence>
<evidence type="ECO:0000256" key="4">
    <source>
        <dbReference type="ARBA" id="ARBA00051722"/>
    </source>
</evidence>
<keyword evidence="3 5" id="KW-0904">Protein phosphatase</keyword>
<comment type="catalytic activity">
    <reaction evidence="4 5">
        <text>O-phospho-L-tyrosyl-[protein] + H2O = L-tyrosyl-[protein] + phosphate</text>
        <dbReference type="Rhea" id="RHEA:10684"/>
        <dbReference type="Rhea" id="RHEA-COMP:10136"/>
        <dbReference type="Rhea" id="RHEA-COMP:20101"/>
        <dbReference type="ChEBI" id="CHEBI:15377"/>
        <dbReference type="ChEBI" id="CHEBI:43474"/>
        <dbReference type="ChEBI" id="CHEBI:46858"/>
        <dbReference type="ChEBI" id="CHEBI:61978"/>
        <dbReference type="EC" id="3.1.3.48"/>
    </reaction>
</comment>
<dbReference type="Proteomes" id="UP000596960">
    <property type="component" value="Unassembled WGS sequence"/>
</dbReference>
<evidence type="ECO:0000313" key="10">
    <source>
        <dbReference type="Proteomes" id="UP000236395"/>
    </source>
</evidence>
<dbReference type="PANTHER" id="PTHR39181:SF1">
    <property type="entry name" value="TYROSINE-PROTEIN PHOSPHATASE YWQE"/>
    <property type="match status" value="1"/>
</dbReference>
<dbReference type="InterPro" id="IPR016667">
    <property type="entry name" value="Caps_polysacc_synth_CpsB/CapC"/>
</dbReference>
<evidence type="ECO:0000256" key="1">
    <source>
        <dbReference type="ARBA" id="ARBA00005750"/>
    </source>
</evidence>
<dbReference type="PANTHER" id="PTHR39181">
    <property type="entry name" value="TYROSINE-PROTEIN PHOSPHATASE YWQE"/>
    <property type="match status" value="1"/>
</dbReference>
<organism evidence="8 10">
    <name type="scientific">Staphylococcus schweitzeri</name>
    <dbReference type="NCBI Taxonomy" id="1654388"/>
    <lineage>
        <taxon>Bacteria</taxon>
        <taxon>Bacillati</taxon>
        <taxon>Bacillota</taxon>
        <taxon>Bacilli</taxon>
        <taxon>Bacillales</taxon>
        <taxon>Staphylococcaceae</taxon>
        <taxon>Staphylococcus</taxon>
    </lineage>
</organism>
<dbReference type="RefSeq" id="WP_047449931.1">
    <property type="nucleotide sequence ID" value="NZ_CBCSFW010000004.1"/>
</dbReference>